<evidence type="ECO:0000259" key="4">
    <source>
        <dbReference type="Pfam" id="PF00195"/>
    </source>
</evidence>
<keyword evidence="6" id="KW-0012">Acyltransferase</keyword>
<protein>
    <submittedName>
        <fullName evidence="6">Naringenin-chalcone synthase</fullName>
        <ecNumber evidence="6">2.3.1.74</ecNumber>
    </submittedName>
</protein>
<dbReference type="EMBL" id="CP000383">
    <property type="protein sequence ID" value="ABG61026.1"/>
    <property type="molecule type" value="Genomic_DNA"/>
</dbReference>
<evidence type="ECO:0000313" key="7">
    <source>
        <dbReference type="Proteomes" id="UP000001822"/>
    </source>
</evidence>
<dbReference type="InterPro" id="IPR016039">
    <property type="entry name" value="Thiolase-like"/>
</dbReference>
<evidence type="ECO:0000256" key="3">
    <source>
        <dbReference type="PIRSR" id="PIRSR000451-1"/>
    </source>
</evidence>
<accession>A0A6N4SX39</accession>
<dbReference type="PANTHER" id="PTHR11877">
    <property type="entry name" value="HYDROXYMETHYLGLUTARYL-COA SYNTHASE"/>
    <property type="match status" value="1"/>
</dbReference>
<dbReference type="Gene3D" id="3.40.47.10">
    <property type="match status" value="2"/>
</dbReference>
<dbReference type="CDD" id="cd00831">
    <property type="entry name" value="CHS_like"/>
    <property type="match status" value="1"/>
</dbReference>
<dbReference type="RefSeq" id="WP_011587131.1">
    <property type="nucleotide sequence ID" value="NC_008255.1"/>
</dbReference>
<dbReference type="SUPFAM" id="SSF53901">
    <property type="entry name" value="Thiolase-like"/>
    <property type="match status" value="1"/>
</dbReference>
<evidence type="ECO:0000313" key="6">
    <source>
        <dbReference type="EMBL" id="ABG61026.1"/>
    </source>
</evidence>
<reference evidence="6 7" key="1">
    <citation type="journal article" date="2007" name="Appl. Environ. Microbiol.">
        <title>Genome sequence of the cellulolytic gliding bacterium Cytophaga hutchinsonii.</title>
        <authorList>
            <person name="Xie G."/>
            <person name="Bruce D.C."/>
            <person name="Challacombe J.F."/>
            <person name="Chertkov O."/>
            <person name="Detter J.C."/>
            <person name="Gilna P."/>
            <person name="Han C.S."/>
            <person name="Lucas S."/>
            <person name="Misra M."/>
            <person name="Myers G.L."/>
            <person name="Richardson P."/>
            <person name="Tapia R."/>
            <person name="Thayer N."/>
            <person name="Thompson L.S."/>
            <person name="Brettin T.S."/>
            <person name="Henrissat B."/>
            <person name="Wilson D.B."/>
            <person name="McBride M.J."/>
        </authorList>
    </citation>
    <scope>NUCLEOTIDE SEQUENCE [LARGE SCALE GENOMIC DNA]</scope>
    <source>
        <strain evidence="7">ATCC 33406 / DSM 1761 / CIP 103989 / NBRC 15051 / NCIMB 9469 / D465</strain>
    </source>
</reference>
<feature type="domain" description="Chalcone/stilbene synthase C-terminal" evidence="5">
    <location>
        <begin position="234"/>
        <end position="359"/>
    </location>
</feature>
<evidence type="ECO:0000259" key="5">
    <source>
        <dbReference type="Pfam" id="PF02797"/>
    </source>
</evidence>
<evidence type="ECO:0000256" key="2">
    <source>
        <dbReference type="ARBA" id="ARBA00022679"/>
    </source>
</evidence>
<keyword evidence="7" id="KW-1185">Reference proteome</keyword>
<dbReference type="AlphaFoldDB" id="A0A6N4SX39"/>
<dbReference type="KEGG" id="chu:CHU_3794"/>
<dbReference type="EC" id="2.3.1.74" evidence="6"/>
<dbReference type="Pfam" id="PF00195">
    <property type="entry name" value="Chal_sti_synt_N"/>
    <property type="match status" value="1"/>
</dbReference>
<sequence length="362" mass="39989">MSYIAAIETSVPEHMHTQKEFTTFYANSTEDVDVQRKIKIIASKTGIEKRYSVLKDFNAQPEDFEFFPKDASLLPEPGLSKRMEIFNKEALQLSIKTISKIPEFDHIKNTITHLITVTCTGLFAPGLDIQLIQALALKPSINRSSINFMGCNAAILALKQADVICKANGNANVLIVCTELCSIHFQKDYSDDYIISNQLFGDGCAAVLVTADPVAYATDQLVKINEFHSLLLHKGYNDMAWQLSETGFRMNLTTYVSDLINGNIKQMLADINVDANAINFWAVHPGGRKIIDGFCEALRLDKGQLEASYDVLKNYGNMSSPTILFVLKQVLDGNKESAKGKSLLTAAFGPGLSIETLTLVYA</sequence>
<name>A0A6N4SX39_CYTH3</name>
<dbReference type="PIRSF" id="PIRSF000451">
    <property type="entry name" value="PKS_III"/>
    <property type="match status" value="1"/>
</dbReference>
<proteinExistence type="inferred from homology"/>
<evidence type="ECO:0000256" key="1">
    <source>
        <dbReference type="ARBA" id="ARBA00005531"/>
    </source>
</evidence>
<dbReference type="InterPro" id="IPR011141">
    <property type="entry name" value="Polyketide_synthase_type-III"/>
</dbReference>
<gene>
    <name evidence="6" type="primary">bcsA</name>
    <name evidence="6" type="ordered locus">CHU_3794</name>
</gene>
<keyword evidence="2 6" id="KW-0808">Transferase</keyword>
<dbReference type="OrthoDB" id="9786288at2"/>
<feature type="active site" description="Acyl-thioester intermediate" evidence="3">
    <location>
        <position position="151"/>
    </location>
</feature>
<dbReference type="GO" id="GO:0016210">
    <property type="term" value="F:naringenin-chalcone synthase activity"/>
    <property type="evidence" value="ECO:0007669"/>
    <property type="project" value="UniProtKB-EC"/>
</dbReference>
<dbReference type="Pfam" id="PF02797">
    <property type="entry name" value="Chal_sti_synt_C"/>
    <property type="match status" value="1"/>
</dbReference>
<dbReference type="InterPro" id="IPR001099">
    <property type="entry name" value="Chalcone/stilbene_synt_N"/>
</dbReference>
<dbReference type="InterPro" id="IPR012328">
    <property type="entry name" value="Chalcone/stilbene_synt_C"/>
</dbReference>
<organism evidence="6 7">
    <name type="scientific">Cytophaga hutchinsonii (strain ATCC 33406 / DSM 1761 / CIP 103989 / NBRC 15051 / NCIMB 9469 / D465)</name>
    <dbReference type="NCBI Taxonomy" id="269798"/>
    <lineage>
        <taxon>Bacteria</taxon>
        <taxon>Pseudomonadati</taxon>
        <taxon>Bacteroidota</taxon>
        <taxon>Cytophagia</taxon>
        <taxon>Cytophagales</taxon>
        <taxon>Cytophagaceae</taxon>
        <taxon>Cytophaga</taxon>
    </lineage>
</organism>
<feature type="domain" description="Chalcone/stilbene synthase N-terminal" evidence="4">
    <location>
        <begin position="4"/>
        <end position="213"/>
    </location>
</feature>
<dbReference type="Proteomes" id="UP000001822">
    <property type="component" value="Chromosome"/>
</dbReference>
<comment type="similarity">
    <text evidence="1">Belongs to the thiolase-like superfamily. Chalcone/stilbene synthases family.</text>
</comment>
<dbReference type="GO" id="GO:0030639">
    <property type="term" value="P:polyketide biosynthetic process"/>
    <property type="evidence" value="ECO:0007669"/>
    <property type="project" value="TreeGrafter"/>
</dbReference>
<dbReference type="PANTHER" id="PTHR11877:SF46">
    <property type="entry name" value="TYPE III POLYKETIDE SYNTHASE A"/>
    <property type="match status" value="1"/>
</dbReference>